<comment type="caution">
    <text evidence="2">The sequence shown here is derived from an EMBL/GenBank/DDBJ whole genome shotgun (WGS) entry which is preliminary data.</text>
</comment>
<evidence type="ECO:0000313" key="2">
    <source>
        <dbReference type="EMBL" id="KAK7495373.1"/>
    </source>
</evidence>
<sequence>MFSKLREKLRQRLRTRGHDPRQGQGHAAPDDGPQLHDNQQPGVRADYQDDEHIYHSIDDAQMVHLPDILHGCPRDISKPKRHSDRHQENCATRASPTRRRRREQDSRGVRDVSTQHRYQRDSAGDVSNNKRGYRRGKVARAGSYGNCIQGNTRNPGTATEALATGSNHCRRALPLTPNHVADAFCRHLKEKSESRNQPRSHSKSRVSTDYGHDRLGASGVTAVTEAKGFSHACVGQRCTEEVFGSRSVQKSPDVRQRAAADSSTSKTTCSRGTLVCAEALELQLSVQRINDSEKKALTSGNGKTVDSGYSSAASSEPGNFCDPSGALQISANEKKLATRNHVSVQASADELKRCPKPATKDTVRRKINTPSAYKCSSHKTCSQLTRSETSKMGVRGYEKCTRTSGRGYRHTLNSSDADQLRESEGKQTTHLHFIDNKTAAGSFEKSTFYDNGCTSVRSRNTRVTHLVQQAKTNEAIHVREMLLEETVELYGGAFGSENLCCPYRGCSQTKPYSVYSENQVLRDLMMMNFDSMM</sequence>
<evidence type="ECO:0000256" key="1">
    <source>
        <dbReference type="SAM" id="MobiDB-lite"/>
    </source>
</evidence>
<keyword evidence="3" id="KW-1185">Reference proteome</keyword>
<name>A0ABD0L7U9_9CAEN</name>
<organism evidence="2 3">
    <name type="scientific">Batillaria attramentaria</name>
    <dbReference type="NCBI Taxonomy" id="370345"/>
    <lineage>
        <taxon>Eukaryota</taxon>
        <taxon>Metazoa</taxon>
        <taxon>Spiralia</taxon>
        <taxon>Lophotrochozoa</taxon>
        <taxon>Mollusca</taxon>
        <taxon>Gastropoda</taxon>
        <taxon>Caenogastropoda</taxon>
        <taxon>Sorbeoconcha</taxon>
        <taxon>Cerithioidea</taxon>
        <taxon>Batillariidae</taxon>
        <taxon>Batillaria</taxon>
    </lineage>
</organism>
<dbReference type="AlphaFoldDB" id="A0ABD0L7U9"/>
<proteinExistence type="predicted"/>
<feature type="compositionally biased region" description="Basic and acidic residues" evidence="1">
    <location>
        <begin position="1"/>
        <end position="21"/>
    </location>
</feature>
<accession>A0ABD0L7U9</accession>
<reference evidence="2 3" key="1">
    <citation type="journal article" date="2023" name="Sci. Data">
        <title>Genome assembly of the Korean intertidal mud-creeper Batillaria attramentaria.</title>
        <authorList>
            <person name="Patra A.K."/>
            <person name="Ho P.T."/>
            <person name="Jun S."/>
            <person name="Lee S.J."/>
            <person name="Kim Y."/>
            <person name="Won Y.J."/>
        </authorList>
    </citation>
    <scope>NUCLEOTIDE SEQUENCE [LARGE SCALE GENOMIC DNA]</scope>
    <source>
        <strain evidence="2">Wonlab-2016</strain>
    </source>
</reference>
<dbReference type="EMBL" id="JACVVK020000075">
    <property type="protein sequence ID" value="KAK7495373.1"/>
    <property type="molecule type" value="Genomic_DNA"/>
</dbReference>
<gene>
    <name evidence="2" type="ORF">BaRGS_00013312</name>
</gene>
<feature type="region of interest" description="Disordered" evidence="1">
    <location>
        <begin position="1"/>
        <end position="42"/>
    </location>
</feature>
<evidence type="ECO:0000313" key="3">
    <source>
        <dbReference type="Proteomes" id="UP001519460"/>
    </source>
</evidence>
<feature type="region of interest" description="Disordered" evidence="1">
    <location>
        <begin position="71"/>
        <end position="136"/>
    </location>
</feature>
<feature type="region of interest" description="Disordered" evidence="1">
    <location>
        <begin position="189"/>
        <end position="213"/>
    </location>
</feature>
<protein>
    <submittedName>
        <fullName evidence="2">Uncharacterized protein</fullName>
    </submittedName>
</protein>
<feature type="compositionally biased region" description="Basic and acidic residues" evidence="1">
    <location>
        <begin position="102"/>
        <end position="123"/>
    </location>
</feature>
<dbReference type="Proteomes" id="UP001519460">
    <property type="component" value="Unassembled WGS sequence"/>
</dbReference>